<dbReference type="Gene3D" id="6.10.250.540">
    <property type="match status" value="1"/>
</dbReference>
<name>A0AAV2LPY1_KNICA</name>
<dbReference type="EMBL" id="OZ035826">
    <property type="protein sequence ID" value="CAL1604034.1"/>
    <property type="molecule type" value="Genomic_DNA"/>
</dbReference>
<comment type="subcellular location">
    <subcellularLocation>
        <location evidence="1 7">Nucleus</location>
    </subcellularLocation>
</comment>
<dbReference type="SMART" id="SM01372">
    <property type="entry name" value="E2F_TDP"/>
    <property type="match status" value="1"/>
</dbReference>
<dbReference type="FunFam" id="1.10.10.10:FF:000458">
    <property type="entry name" value="E2F-like (Mammalian transcription factor)"/>
    <property type="match status" value="1"/>
</dbReference>
<evidence type="ECO:0000256" key="6">
    <source>
        <dbReference type="ARBA" id="ARBA00023242"/>
    </source>
</evidence>
<dbReference type="InterPro" id="IPR048992">
    <property type="entry name" value="Stereocilin_LRR"/>
</dbReference>
<evidence type="ECO:0000256" key="4">
    <source>
        <dbReference type="ARBA" id="ARBA00023125"/>
    </source>
</evidence>
<dbReference type="Pfam" id="PF16421">
    <property type="entry name" value="E2F_CC-MB"/>
    <property type="match status" value="1"/>
</dbReference>
<evidence type="ECO:0000256" key="8">
    <source>
        <dbReference type="SAM" id="MobiDB-lite"/>
    </source>
</evidence>
<feature type="region of interest" description="Disordered" evidence="8">
    <location>
        <begin position="1249"/>
        <end position="1280"/>
    </location>
</feature>
<evidence type="ECO:0000313" key="11">
    <source>
        <dbReference type="Proteomes" id="UP001497482"/>
    </source>
</evidence>
<dbReference type="Pfam" id="PF21058">
    <property type="entry name" value="Stereocilin"/>
    <property type="match status" value="1"/>
</dbReference>
<keyword evidence="11" id="KW-1185">Reference proteome</keyword>
<evidence type="ECO:0000256" key="2">
    <source>
        <dbReference type="ARBA" id="ARBA00010940"/>
    </source>
</evidence>
<comment type="similarity">
    <text evidence="2 7">Belongs to the E2F/DP family.</text>
</comment>
<dbReference type="PANTHER" id="PTHR12081:SF18">
    <property type="entry name" value="TRANSCRIPTION FACTOR E2F2-RELATED"/>
    <property type="match status" value="1"/>
</dbReference>
<dbReference type="InterPro" id="IPR036388">
    <property type="entry name" value="WH-like_DNA-bd_sf"/>
</dbReference>
<dbReference type="GO" id="GO:0000978">
    <property type="term" value="F:RNA polymerase II cis-regulatory region sequence-specific DNA binding"/>
    <property type="evidence" value="ECO:0007669"/>
    <property type="project" value="InterPro"/>
</dbReference>
<keyword evidence="5 7" id="KW-0804">Transcription</keyword>
<accession>A0AAV2LPY1</accession>
<dbReference type="InterPro" id="IPR032198">
    <property type="entry name" value="E2F_CC-MB"/>
</dbReference>
<dbReference type="Gene3D" id="1.10.10.10">
    <property type="entry name" value="Winged helix-like DNA-binding domain superfamily/Winged helix DNA-binding domain"/>
    <property type="match status" value="1"/>
</dbReference>
<dbReference type="SUPFAM" id="SSF144074">
    <property type="entry name" value="E2F-DP heterodimerization region"/>
    <property type="match status" value="1"/>
</dbReference>
<evidence type="ECO:0000256" key="1">
    <source>
        <dbReference type="ARBA" id="ARBA00004123"/>
    </source>
</evidence>
<dbReference type="InterPro" id="IPR003316">
    <property type="entry name" value="E2F_WHTH_DNA-bd_dom"/>
</dbReference>
<keyword evidence="4 7" id="KW-0238">DNA-binding</keyword>
<reference evidence="10 11" key="1">
    <citation type="submission" date="2024-04" db="EMBL/GenBank/DDBJ databases">
        <authorList>
            <person name="Waldvogel A.-M."/>
            <person name="Schoenle A."/>
        </authorList>
    </citation>
    <scope>NUCLEOTIDE SEQUENCE [LARGE SCALE GENOMIC DNA]</scope>
</reference>
<organism evidence="10 11">
    <name type="scientific">Knipowitschia caucasica</name>
    <name type="common">Caucasian dwarf goby</name>
    <name type="synonym">Pomatoschistus caucasicus</name>
    <dbReference type="NCBI Taxonomy" id="637954"/>
    <lineage>
        <taxon>Eukaryota</taxon>
        <taxon>Metazoa</taxon>
        <taxon>Chordata</taxon>
        <taxon>Craniata</taxon>
        <taxon>Vertebrata</taxon>
        <taxon>Euteleostomi</taxon>
        <taxon>Actinopterygii</taxon>
        <taxon>Neopterygii</taxon>
        <taxon>Teleostei</taxon>
        <taxon>Neoteleostei</taxon>
        <taxon>Acanthomorphata</taxon>
        <taxon>Gobiaria</taxon>
        <taxon>Gobiiformes</taxon>
        <taxon>Gobioidei</taxon>
        <taxon>Gobiidae</taxon>
        <taxon>Gobiinae</taxon>
        <taxon>Knipowitschia</taxon>
    </lineage>
</organism>
<dbReference type="SUPFAM" id="SSF46785">
    <property type="entry name" value="Winged helix' DNA-binding domain"/>
    <property type="match status" value="1"/>
</dbReference>
<sequence length="1280" mass="141887">MEDTLSSPEEESEVAELPPKPRSLKSLTRIAVRFVELMHNSEGGRIDLKEAVSVLAVTQKRRIYDITNVLEGIGLIEKLTKNVVQWKGVLPGGSTTNISRQHMLLKCELIEMKQKEEMLDLQLRWVRQSIKNIYEDNTVLSYISHEDVSDAFSGHTILAVQAPSGTQLDVPIPKAIRDGPITYQIHLKSSSGPINVALLNKRSENSETVLLPVPPSKELLHRAQLALGNLSEKQIQSLSQQPSENPKNVRTLQTLFQELESNKMGRSGFHCLSRNIRDLLDPSKDLDIENNPGKANRLMETDVLSLSPPPINEYSYNLDESEGLCDLFDNWKTVSAVLEAALQALVSGTYGQASAGLQGFICALRGQSDCTYNVSWLQELLRFLETRNWKPVVSLHPQAEPVEQNKASTGFGRLKPFSLPPEARKQDSLNVSGSLVHMNSSDSALMQSLLLQALSRSSGGEKGGQVTKKNIALVQSLDGLRSSLLHRVGSSVYNNLKTKVTRVTMAMLDDVEGLVDVPHPDTQGRCSVALCGKVPPDLTQSLPEGSWGAAYCSKIHNSSFIDTSENMCHYRQWAVHHFLNSDLLEHCVHTDGLKEYICQNASLLQQLVRSVPQFLDLCANFQAELEGRKCFLQRFFEMLPAPYKFDSARLCVDPAPLMIEVAHKLSKCEIEGGEREGFMVVLGYVLRLLDFIVGLSSGLEEGEMEARQGLGQAILLSSLLDNASWSNVQPEASTSVLQTVGVFLLREKNASLKEDLLSCFSPVLWDLIQQDNNSTALRVLMQDPAVASALWQQLAECMSKGLISSKGRLSSWLAPVVLSLNASSMAQQDLFALSGVLPELGASFLLSLPSEELINGDASAIDSSALDFLGPLLPFLDRRTLNLVDRRALALRLEDMRNFCLPKEALQDISVLLTQEDLLGLFCLDAAVFEQTVLTKDAVEQVLVGQELWEDSAIGRMCLVQCTDQKSQRKRTESLLRGIIKPRNRRAKVPVPSCADIKGTVPSAWTTLQLNRMSQENLKHCVEVFGQDSSLNYEQRRTLWKKLRKSFSPVRMLRKDQVLSLGSIVTEMSERELQDTDLMAVIFLRELSLPCTEHQMEALTGCLSRPQAFGPVSTWGSEVFTEIGTLAVGLEDMVLSALVEEQFQGITAEALRLMSPQKFSVVFSAVQLSWLSTEQAWAVTEEQWEELDPEQRHALGLSRYEGDILLEQRGRNSAPSAVNMNRFILCLLAQCQCNSAAGSFVQERDAFPGARKDHSAAHASESRPYARETRQAAHDVNPSG</sequence>
<dbReference type="GO" id="GO:0046983">
    <property type="term" value="F:protein dimerization activity"/>
    <property type="evidence" value="ECO:0007669"/>
    <property type="project" value="InterPro"/>
</dbReference>
<evidence type="ECO:0000313" key="10">
    <source>
        <dbReference type="EMBL" id="CAL1604034.1"/>
    </source>
</evidence>
<dbReference type="InterPro" id="IPR015633">
    <property type="entry name" value="E2F"/>
</dbReference>
<evidence type="ECO:0000259" key="9">
    <source>
        <dbReference type="SMART" id="SM01372"/>
    </source>
</evidence>
<keyword evidence="3 7" id="KW-0805">Transcription regulation</keyword>
<evidence type="ECO:0000256" key="3">
    <source>
        <dbReference type="ARBA" id="ARBA00023015"/>
    </source>
</evidence>
<evidence type="ECO:0000256" key="7">
    <source>
        <dbReference type="RuleBase" id="RU003796"/>
    </source>
</evidence>
<gene>
    <name evidence="10" type="ORF">KC01_LOCUS31617</name>
</gene>
<dbReference type="Proteomes" id="UP001497482">
    <property type="component" value="Chromosome 4"/>
</dbReference>
<dbReference type="InterPro" id="IPR037241">
    <property type="entry name" value="E2F-DP_heterodim"/>
</dbReference>
<dbReference type="Pfam" id="PF02319">
    <property type="entry name" value="WHD_E2F_TDP"/>
    <property type="match status" value="1"/>
</dbReference>
<dbReference type="AlphaFoldDB" id="A0AAV2LPY1"/>
<dbReference type="InterPro" id="IPR036390">
    <property type="entry name" value="WH_DNA-bd_sf"/>
</dbReference>
<dbReference type="PANTHER" id="PTHR12081">
    <property type="entry name" value="TRANSCRIPTION FACTOR E2F"/>
    <property type="match status" value="1"/>
</dbReference>
<keyword evidence="6 7" id="KW-0539">Nucleus</keyword>
<protein>
    <recommendedName>
        <fullName evidence="9">E2F/DP family winged-helix DNA-binding domain-containing protein</fullName>
    </recommendedName>
</protein>
<evidence type="ECO:0000256" key="5">
    <source>
        <dbReference type="ARBA" id="ARBA00023163"/>
    </source>
</evidence>
<feature type="compositionally biased region" description="Basic and acidic residues" evidence="8">
    <location>
        <begin position="1249"/>
        <end position="1273"/>
    </location>
</feature>
<dbReference type="CDD" id="cd14660">
    <property type="entry name" value="E2F_DD"/>
    <property type="match status" value="1"/>
</dbReference>
<feature type="domain" description="E2F/DP family winged-helix DNA-binding" evidence="9">
    <location>
        <begin position="22"/>
        <end position="88"/>
    </location>
</feature>
<dbReference type="GO" id="GO:0090575">
    <property type="term" value="C:RNA polymerase II transcription regulator complex"/>
    <property type="evidence" value="ECO:0007669"/>
    <property type="project" value="TreeGrafter"/>
</dbReference>
<dbReference type="GO" id="GO:0000981">
    <property type="term" value="F:DNA-binding transcription factor activity, RNA polymerase II-specific"/>
    <property type="evidence" value="ECO:0007669"/>
    <property type="project" value="TreeGrafter"/>
</dbReference>
<proteinExistence type="inferred from homology"/>